<evidence type="ECO:0000256" key="11">
    <source>
        <dbReference type="ARBA" id="ARBA00023049"/>
    </source>
</evidence>
<keyword evidence="4" id="KW-0150">Chloroplast</keyword>
<comment type="caution">
    <text evidence="17">The sequence shown here is derived from an EMBL/GenBank/DDBJ whole genome shotgun (WGS) entry which is preliminary data.</text>
</comment>
<proteinExistence type="inferred from homology"/>
<dbReference type="EMBL" id="CAXHTB010000007">
    <property type="protein sequence ID" value="CAL0310124.1"/>
    <property type="molecule type" value="Genomic_DNA"/>
</dbReference>
<keyword evidence="6" id="KW-0645">Protease</keyword>
<keyword evidence="7 15" id="KW-0812">Transmembrane</keyword>
<evidence type="ECO:0000256" key="8">
    <source>
        <dbReference type="ARBA" id="ARBA00022801"/>
    </source>
</evidence>
<evidence type="ECO:0000256" key="1">
    <source>
        <dbReference type="ARBA" id="ARBA00004508"/>
    </source>
</evidence>
<evidence type="ECO:0000256" key="5">
    <source>
        <dbReference type="ARBA" id="ARBA00022640"/>
    </source>
</evidence>
<organism evidence="17 18">
    <name type="scientific">Lupinus luteus</name>
    <name type="common">European yellow lupine</name>
    <dbReference type="NCBI Taxonomy" id="3873"/>
    <lineage>
        <taxon>Eukaryota</taxon>
        <taxon>Viridiplantae</taxon>
        <taxon>Streptophyta</taxon>
        <taxon>Embryophyta</taxon>
        <taxon>Tracheophyta</taxon>
        <taxon>Spermatophyta</taxon>
        <taxon>Magnoliopsida</taxon>
        <taxon>eudicotyledons</taxon>
        <taxon>Gunneridae</taxon>
        <taxon>Pentapetalae</taxon>
        <taxon>rosids</taxon>
        <taxon>fabids</taxon>
        <taxon>Fabales</taxon>
        <taxon>Fabaceae</taxon>
        <taxon>Papilionoideae</taxon>
        <taxon>50 kb inversion clade</taxon>
        <taxon>genistoids sensu lato</taxon>
        <taxon>core genistoids</taxon>
        <taxon>Genisteae</taxon>
        <taxon>Lupinus</taxon>
    </lineage>
</organism>
<comment type="subcellular location">
    <subcellularLocation>
        <location evidence="1">Plastid</location>
        <location evidence="1">Chloroplast membrane</location>
        <topology evidence="1">Multi-pass membrane protein</topology>
    </subcellularLocation>
</comment>
<keyword evidence="18" id="KW-1185">Reference proteome</keyword>
<dbReference type="Pfam" id="PF00134">
    <property type="entry name" value="Cyclin_N"/>
    <property type="match status" value="1"/>
</dbReference>
<evidence type="ECO:0000256" key="3">
    <source>
        <dbReference type="ARBA" id="ARBA00011177"/>
    </source>
</evidence>
<evidence type="ECO:0000259" key="16">
    <source>
        <dbReference type="Pfam" id="PF00134"/>
    </source>
</evidence>
<evidence type="ECO:0000256" key="6">
    <source>
        <dbReference type="ARBA" id="ARBA00022670"/>
    </source>
</evidence>
<name>A0AAV1WM42_LUPLU</name>
<evidence type="ECO:0000256" key="14">
    <source>
        <dbReference type="SAM" id="MobiDB-lite"/>
    </source>
</evidence>
<comment type="subunit">
    <text evidence="3">Interacts with the CDC2 protein kinase to form a serine/threonine kinase holoenzyme complex also known as maturation promoting factor (MPF). The cyclin subunit imparts substrate specificity to the complex.</text>
</comment>
<evidence type="ECO:0000313" key="18">
    <source>
        <dbReference type="Proteomes" id="UP001497480"/>
    </source>
</evidence>
<keyword evidence="8" id="KW-0378">Hydrolase</keyword>
<reference evidence="17 18" key="1">
    <citation type="submission" date="2024-03" db="EMBL/GenBank/DDBJ databases">
        <authorList>
            <person name="Martinez-Hernandez J."/>
        </authorList>
    </citation>
    <scope>NUCLEOTIDE SEQUENCE [LARGE SCALE GENOMIC DNA]</scope>
</reference>
<comment type="similarity">
    <text evidence="2">Belongs to the peptidase M50B family.</text>
</comment>
<evidence type="ECO:0000256" key="9">
    <source>
        <dbReference type="ARBA" id="ARBA00022946"/>
    </source>
</evidence>
<dbReference type="Proteomes" id="UP001497480">
    <property type="component" value="Unassembled WGS sequence"/>
</dbReference>
<evidence type="ECO:0000256" key="10">
    <source>
        <dbReference type="ARBA" id="ARBA00022989"/>
    </source>
</evidence>
<dbReference type="AlphaFoldDB" id="A0AAV1WM42"/>
<dbReference type="GO" id="GO:0031969">
    <property type="term" value="C:chloroplast membrane"/>
    <property type="evidence" value="ECO:0007669"/>
    <property type="project" value="UniProtKB-SubCell"/>
</dbReference>
<keyword evidence="9" id="KW-0809">Transit peptide</keyword>
<evidence type="ECO:0000256" key="7">
    <source>
        <dbReference type="ARBA" id="ARBA00022692"/>
    </source>
</evidence>
<evidence type="ECO:0000256" key="15">
    <source>
        <dbReference type="SAM" id="Phobius"/>
    </source>
</evidence>
<dbReference type="InterPro" id="IPR036915">
    <property type="entry name" value="Cyclin-like_sf"/>
</dbReference>
<evidence type="ECO:0000256" key="13">
    <source>
        <dbReference type="ARBA" id="ARBA00032263"/>
    </source>
</evidence>
<dbReference type="InterPro" id="IPR044838">
    <property type="entry name" value="EGY1-like"/>
</dbReference>
<dbReference type="PANTHER" id="PTHR31412:SF2">
    <property type="entry name" value="ZINC METALLOPEPTIDASE EGY3, CHLOROPLASTIC-RELATED"/>
    <property type="match status" value="1"/>
</dbReference>
<feature type="transmembrane region" description="Helical" evidence="15">
    <location>
        <begin position="454"/>
        <end position="481"/>
    </location>
</feature>
<dbReference type="Gene3D" id="1.10.472.10">
    <property type="entry name" value="Cyclin-like"/>
    <property type="match status" value="2"/>
</dbReference>
<accession>A0AAV1WM42</accession>
<dbReference type="GO" id="GO:0008237">
    <property type="term" value="F:metallopeptidase activity"/>
    <property type="evidence" value="ECO:0007669"/>
    <property type="project" value="UniProtKB-KW"/>
</dbReference>
<feature type="transmembrane region" description="Helical" evidence="15">
    <location>
        <begin position="187"/>
        <end position="208"/>
    </location>
</feature>
<protein>
    <recommendedName>
        <fullName evidence="13">B-like cyclin</fullName>
    </recommendedName>
</protein>
<sequence length="768" mass="86626">MREQEDDKEDDSEKEKQVHETDWKTDEEFKNFMGNPSIEAAIKLEKKRADTKLNQLHTKTNNNPILTLFNTLLLHNLTTQKQRLEIAEQTFKALDLNKLKSCFGFDTFFATDVRRFGDGGIFIGNLRKPIDEVMPKLEKKLSDAAGREVVLWFMQEKTNDITKQVCMVQPKAEMDLQFESTKLSTPLGYLSAIALSVTTIGTIALMSGFFLKPDATLDDYLANVVPLFGGFLSILGVSEARVMNNYESLLPNKKALFDIPLARTASAYLTSLVLAVAAFVADGSFNGGDNAMYIRPQFFYNNPLLSFIQLVIGPYTDDLGNVLPYAVEGVGVPVDPLAFAGLLDLITLYVQITHLYKAALDQGLEYGGIGLIRMVVTSLNLLPCGRLEGGRISQAMFGRSTATLLSFITSLLLGIGGLSGSVLCLSWGLFATFFRGGEEIPAKDEITPLGESRYAWGIVLGLICFLTLFPNGGGTFSTSFFTGPFFREFPMPNPREREVLHRYFESESDFMPSNGFYTNHANITRRNLAVSTIATHWRSADMDAYIPYLAMNYFDRFDPEVRLIVICCLTIAAKMRTKSFDLTSFLDGRSIAFTREMIRRMEIHILDSLGWRTRPVTPFSFLDYFYPTFGRIGGFKRRSINEIIVQAQGEDGFIEYKPSQIAQSSFLAAANIAYPYKFPSIHKPEELINCYMGLIDLCRNKNIRIKKERWTIIGEIEEVEEEEEETNEAAPKRLMNFDLMWPKNENQIASPTILREVEVPWEQKCMIG</sequence>
<gene>
    <name evidence="17" type="ORF">LLUT_LOCUS11184</name>
</gene>
<keyword evidence="5" id="KW-0934">Plastid</keyword>
<feature type="transmembrane region" description="Helical" evidence="15">
    <location>
        <begin position="261"/>
        <end position="281"/>
    </location>
</feature>
<feature type="transmembrane region" description="Helical" evidence="15">
    <location>
        <begin position="404"/>
        <end position="434"/>
    </location>
</feature>
<evidence type="ECO:0000256" key="2">
    <source>
        <dbReference type="ARBA" id="ARBA00007931"/>
    </source>
</evidence>
<evidence type="ECO:0000313" key="17">
    <source>
        <dbReference type="EMBL" id="CAL0310124.1"/>
    </source>
</evidence>
<keyword evidence="10 15" id="KW-1133">Transmembrane helix</keyword>
<keyword evidence="11" id="KW-0482">Metalloprotease</keyword>
<keyword evidence="12 15" id="KW-0472">Membrane</keyword>
<dbReference type="GO" id="GO:0006508">
    <property type="term" value="P:proteolysis"/>
    <property type="evidence" value="ECO:0007669"/>
    <property type="project" value="UniProtKB-KW"/>
</dbReference>
<dbReference type="InterPro" id="IPR006671">
    <property type="entry name" value="Cyclin_N"/>
</dbReference>
<evidence type="ECO:0000256" key="4">
    <source>
        <dbReference type="ARBA" id="ARBA00022528"/>
    </source>
</evidence>
<dbReference type="SUPFAM" id="SSF47954">
    <property type="entry name" value="Cyclin-like"/>
    <property type="match status" value="1"/>
</dbReference>
<feature type="transmembrane region" description="Helical" evidence="15">
    <location>
        <begin position="220"/>
        <end position="240"/>
    </location>
</feature>
<evidence type="ECO:0000256" key="12">
    <source>
        <dbReference type="ARBA" id="ARBA00023136"/>
    </source>
</evidence>
<dbReference type="PANTHER" id="PTHR31412">
    <property type="entry name" value="ZINC METALLOPROTEASE EGY1"/>
    <property type="match status" value="1"/>
</dbReference>
<feature type="domain" description="Cyclin N-terminal" evidence="16">
    <location>
        <begin position="499"/>
        <end position="613"/>
    </location>
</feature>
<feature type="region of interest" description="Disordered" evidence="14">
    <location>
        <begin position="1"/>
        <end position="23"/>
    </location>
</feature>